<protein>
    <recommendedName>
        <fullName evidence="3">V-SNARE coiled-coil homology domain-containing protein</fullName>
    </recommendedName>
</protein>
<keyword evidence="2" id="KW-0812">Transmembrane</keyword>
<dbReference type="EMBL" id="LWCA01000291">
    <property type="protein sequence ID" value="OAF69378.1"/>
    <property type="molecule type" value="Genomic_DNA"/>
</dbReference>
<evidence type="ECO:0000313" key="5">
    <source>
        <dbReference type="Proteomes" id="UP000078046"/>
    </source>
</evidence>
<accession>A0A177B529</accession>
<organism evidence="4 5">
    <name type="scientific">Intoshia linei</name>
    <dbReference type="NCBI Taxonomy" id="1819745"/>
    <lineage>
        <taxon>Eukaryota</taxon>
        <taxon>Metazoa</taxon>
        <taxon>Spiralia</taxon>
        <taxon>Lophotrochozoa</taxon>
        <taxon>Mesozoa</taxon>
        <taxon>Orthonectida</taxon>
        <taxon>Rhopaluridae</taxon>
        <taxon>Intoshia</taxon>
    </lineage>
</organism>
<feature type="transmembrane region" description="Helical" evidence="2">
    <location>
        <begin position="61"/>
        <end position="82"/>
    </location>
</feature>
<keyword evidence="5" id="KW-1185">Reference proteome</keyword>
<dbReference type="PANTHER" id="PTHR45701">
    <property type="entry name" value="SYNAPTOBREVIN FAMILY MEMBER"/>
    <property type="match status" value="1"/>
</dbReference>
<dbReference type="InterPro" id="IPR016444">
    <property type="entry name" value="Synaptobrevin/VAMP"/>
</dbReference>
<dbReference type="InterPro" id="IPR001388">
    <property type="entry name" value="Synaptobrevin-like"/>
</dbReference>
<keyword evidence="2" id="KW-1133">Transmembrane helix</keyword>
<dbReference type="AlphaFoldDB" id="A0A177B529"/>
<evidence type="ECO:0000313" key="4">
    <source>
        <dbReference type="EMBL" id="OAF69378.1"/>
    </source>
</evidence>
<dbReference type="OrthoDB" id="190375at2759"/>
<sequence length="109" mass="12157">MQVDAVKGQMSENINKATNRGNNLDELNSRADALAISSDTFAKKANKVKKKMWWEHKKSQLIIGVVLLVILIIIIIIIATSAQKGTEKIATEKLTEEVRVKEVKNAEKN</sequence>
<dbReference type="GO" id="GO:0016020">
    <property type="term" value="C:membrane"/>
    <property type="evidence" value="ECO:0007669"/>
    <property type="project" value="InterPro"/>
</dbReference>
<dbReference type="Gene3D" id="1.20.5.110">
    <property type="match status" value="1"/>
</dbReference>
<dbReference type="Proteomes" id="UP000078046">
    <property type="component" value="Unassembled WGS sequence"/>
</dbReference>
<name>A0A177B529_9BILA</name>
<reference evidence="4 5" key="1">
    <citation type="submission" date="2016-04" db="EMBL/GenBank/DDBJ databases">
        <title>The genome of Intoshia linei affirms orthonectids as highly simplified spiralians.</title>
        <authorList>
            <person name="Mikhailov K.V."/>
            <person name="Slusarev G.S."/>
            <person name="Nikitin M.A."/>
            <person name="Logacheva M.D."/>
            <person name="Penin A."/>
            <person name="Aleoshin V."/>
            <person name="Panchin Y.V."/>
        </authorList>
    </citation>
    <scope>NUCLEOTIDE SEQUENCE [LARGE SCALE GENOMIC DNA]</scope>
    <source>
        <strain evidence="4">Intl2013</strain>
        <tissue evidence="4">Whole animal</tissue>
    </source>
</reference>
<proteinExistence type="predicted"/>
<dbReference type="InterPro" id="IPR042855">
    <property type="entry name" value="V_SNARE_CC"/>
</dbReference>
<evidence type="ECO:0000256" key="1">
    <source>
        <dbReference type="PROSITE-ProRule" id="PRU00290"/>
    </source>
</evidence>
<evidence type="ECO:0000259" key="3">
    <source>
        <dbReference type="PROSITE" id="PS50892"/>
    </source>
</evidence>
<feature type="domain" description="V-SNARE coiled-coil homology" evidence="3">
    <location>
        <begin position="1"/>
        <end position="55"/>
    </location>
</feature>
<keyword evidence="2" id="KW-0472">Membrane</keyword>
<dbReference type="GO" id="GO:0016192">
    <property type="term" value="P:vesicle-mediated transport"/>
    <property type="evidence" value="ECO:0007669"/>
    <property type="project" value="InterPro"/>
</dbReference>
<keyword evidence="1" id="KW-0175">Coiled coil</keyword>
<dbReference type="PROSITE" id="PS50892">
    <property type="entry name" value="V_SNARE"/>
    <property type="match status" value="1"/>
</dbReference>
<gene>
    <name evidence="4" type="ORF">A3Q56_02876</name>
</gene>
<evidence type="ECO:0000256" key="2">
    <source>
        <dbReference type="SAM" id="Phobius"/>
    </source>
</evidence>
<dbReference type="SUPFAM" id="SSF58038">
    <property type="entry name" value="SNARE fusion complex"/>
    <property type="match status" value="1"/>
</dbReference>
<comment type="caution">
    <text evidence="4">The sequence shown here is derived from an EMBL/GenBank/DDBJ whole genome shotgun (WGS) entry which is preliminary data.</text>
</comment>
<dbReference type="Pfam" id="PF00957">
    <property type="entry name" value="Synaptobrevin"/>
    <property type="match status" value="1"/>
</dbReference>
<dbReference type="PRINTS" id="PR00219">
    <property type="entry name" value="SYNAPTOBREVN"/>
</dbReference>